<feature type="compositionally biased region" description="Low complexity" evidence="1">
    <location>
        <begin position="348"/>
        <end position="357"/>
    </location>
</feature>
<dbReference type="SUPFAM" id="SSF52540">
    <property type="entry name" value="P-loop containing nucleoside triphosphate hydrolases"/>
    <property type="match status" value="1"/>
</dbReference>
<organism evidence="2">
    <name type="scientific">freshwater metagenome</name>
    <dbReference type="NCBI Taxonomy" id="449393"/>
    <lineage>
        <taxon>unclassified sequences</taxon>
        <taxon>metagenomes</taxon>
        <taxon>ecological metagenomes</taxon>
    </lineage>
</organism>
<feature type="region of interest" description="Disordered" evidence="1">
    <location>
        <begin position="338"/>
        <end position="367"/>
    </location>
</feature>
<feature type="compositionally biased region" description="Basic residues" evidence="1">
    <location>
        <begin position="358"/>
        <end position="367"/>
    </location>
</feature>
<proteinExistence type="predicted"/>
<name>A0A6J6P0K3_9ZZZZ</name>
<protein>
    <submittedName>
        <fullName evidence="2">Unannotated protein</fullName>
    </submittedName>
</protein>
<evidence type="ECO:0000256" key="1">
    <source>
        <dbReference type="SAM" id="MobiDB-lite"/>
    </source>
</evidence>
<accession>A0A6J6P0K3</accession>
<reference evidence="2" key="1">
    <citation type="submission" date="2020-05" db="EMBL/GenBank/DDBJ databases">
        <authorList>
            <person name="Chiriac C."/>
            <person name="Salcher M."/>
            <person name="Ghai R."/>
            <person name="Kavagutti S V."/>
        </authorList>
    </citation>
    <scope>NUCLEOTIDE SEQUENCE</scope>
</reference>
<dbReference type="InterPro" id="IPR027417">
    <property type="entry name" value="P-loop_NTPase"/>
</dbReference>
<dbReference type="Gene3D" id="3.40.50.300">
    <property type="entry name" value="P-loop containing nucleotide triphosphate hydrolases"/>
    <property type="match status" value="1"/>
</dbReference>
<gene>
    <name evidence="2" type="ORF">UFOPK2579_00486</name>
</gene>
<dbReference type="AlphaFoldDB" id="A0A6J6P0K3"/>
<evidence type="ECO:0000313" key="2">
    <source>
        <dbReference type="EMBL" id="CAB4692296.1"/>
    </source>
</evidence>
<dbReference type="EMBL" id="CAEZXR010000038">
    <property type="protein sequence ID" value="CAB4692296.1"/>
    <property type="molecule type" value="Genomic_DNA"/>
</dbReference>
<sequence length="367" mass="40685">MVGRAFVHVGLPKTATTYLQTILWSNRDVVARHGLLLPGRERRDHLWSSRVVREDDARKPRPEREHEAWRRVVADAAAWSGDVLLSHEFFAACSPRQAAEVVAALAPAEVHVLVTAREPLGLFTASWQESLKNRSTTPIEEYGTEESSSSQVIWDWRTLDLRLVLQRWSEAVPAERIHVLPLDPGAARDEIWQRFASVVAVPADAVDLGESFPNESMGVVEAELLRRVNEHLGSFHSAFDRGVYIRTFLADERLVPRGGERFWPTPAQVEQCRERGDRAVAYLAEHAFDVVGDADLLRVPAELPARRTPDTVSDAELVDAAAELIATLLADVRELREAGGAGSGGGATAASRGLPGRPRWRTRRSGR</sequence>